<evidence type="ECO:0000313" key="3">
    <source>
        <dbReference type="Proteomes" id="UP000186817"/>
    </source>
</evidence>
<feature type="region of interest" description="Disordered" evidence="1">
    <location>
        <begin position="1"/>
        <end position="24"/>
    </location>
</feature>
<protein>
    <submittedName>
        <fullName evidence="2">Uncharacterized protein</fullName>
    </submittedName>
</protein>
<gene>
    <name evidence="2" type="ORF">AK812_SmicGene28916</name>
</gene>
<dbReference type="Proteomes" id="UP000186817">
    <property type="component" value="Unassembled WGS sequence"/>
</dbReference>
<dbReference type="EMBL" id="LSRX01000752">
    <property type="protein sequence ID" value="OLP89598.1"/>
    <property type="molecule type" value="Genomic_DNA"/>
</dbReference>
<reference evidence="2 3" key="1">
    <citation type="submission" date="2016-02" db="EMBL/GenBank/DDBJ databases">
        <title>Genome analysis of coral dinoflagellate symbionts highlights evolutionary adaptations to a symbiotic lifestyle.</title>
        <authorList>
            <person name="Aranda M."/>
            <person name="Li Y."/>
            <person name="Liew Y.J."/>
            <person name="Baumgarten S."/>
            <person name="Simakov O."/>
            <person name="Wilson M."/>
            <person name="Piel J."/>
            <person name="Ashoor H."/>
            <person name="Bougouffa S."/>
            <person name="Bajic V.B."/>
            <person name="Ryu T."/>
            <person name="Ravasi T."/>
            <person name="Bayer T."/>
            <person name="Micklem G."/>
            <person name="Kim H."/>
            <person name="Bhak J."/>
            <person name="Lajeunesse T.C."/>
            <person name="Voolstra C.R."/>
        </authorList>
    </citation>
    <scope>NUCLEOTIDE SEQUENCE [LARGE SCALE GENOMIC DNA]</scope>
    <source>
        <strain evidence="2 3">CCMP2467</strain>
    </source>
</reference>
<keyword evidence="3" id="KW-1185">Reference proteome</keyword>
<dbReference type="AlphaFoldDB" id="A0A1Q9D343"/>
<proteinExistence type="predicted"/>
<evidence type="ECO:0000256" key="1">
    <source>
        <dbReference type="SAM" id="MobiDB-lite"/>
    </source>
</evidence>
<accession>A0A1Q9D343</accession>
<evidence type="ECO:0000313" key="2">
    <source>
        <dbReference type="EMBL" id="OLP89598.1"/>
    </source>
</evidence>
<organism evidence="2 3">
    <name type="scientific">Symbiodinium microadriaticum</name>
    <name type="common">Dinoflagellate</name>
    <name type="synonym">Zooxanthella microadriatica</name>
    <dbReference type="NCBI Taxonomy" id="2951"/>
    <lineage>
        <taxon>Eukaryota</taxon>
        <taxon>Sar</taxon>
        <taxon>Alveolata</taxon>
        <taxon>Dinophyceae</taxon>
        <taxon>Suessiales</taxon>
        <taxon>Symbiodiniaceae</taxon>
        <taxon>Symbiodinium</taxon>
    </lineage>
</organism>
<name>A0A1Q9D343_SYMMI</name>
<comment type="caution">
    <text evidence="2">The sequence shown here is derived from an EMBL/GenBank/DDBJ whole genome shotgun (WGS) entry which is preliminary data.</text>
</comment>
<sequence length="67" mass="7661">MGCFSGFDQGEEEMLPGALNRGPDDEDEDVVLFPKLLPSKELWFLFFDVRCSRFELAFAKLIGEEEV</sequence>